<name>A0A7L6N3N0_9MOLU</name>
<accession>A0A7L6N3N0</accession>
<reference evidence="2 3" key="1">
    <citation type="submission" date="2020-04" db="EMBL/GenBank/DDBJ databases">
        <authorList>
            <person name="Zheng R.K."/>
            <person name="Sun C.M."/>
        </authorList>
    </citation>
    <scope>NUCLEOTIDE SEQUENCE [LARGE SCALE GENOMIC DNA]</scope>
    <source>
        <strain evidence="3">zrk29</strain>
    </source>
</reference>
<protein>
    <submittedName>
        <fullName evidence="2">YlxQ-related RNA-binding protein</fullName>
    </submittedName>
</protein>
<dbReference type="Pfam" id="PF01248">
    <property type="entry name" value="Ribosomal_L7Ae"/>
    <property type="match status" value="1"/>
</dbReference>
<dbReference type="AlphaFoldDB" id="A0A7L6N3N0"/>
<dbReference type="RefSeq" id="WP_312032548.1">
    <property type="nucleotide sequence ID" value="NZ_CP051151.1"/>
</dbReference>
<evidence type="ECO:0000259" key="1">
    <source>
        <dbReference type="Pfam" id="PF01248"/>
    </source>
</evidence>
<dbReference type="Gene3D" id="3.30.1330.30">
    <property type="match status" value="1"/>
</dbReference>
<dbReference type="SUPFAM" id="SSF55315">
    <property type="entry name" value="L30e-like"/>
    <property type="match status" value="1"/>
</dbReference>
<keyword evidence="3" id="KW-1185">Reference proteome</keyword>
<evidence type="ECO:0000313" key="3">
    <source>
        <dbReference type="Proteomes" id="UP000512167"/>
    </source>
</evidence>
<organism evidence="2 3">
    <name type="scientific">Hujiaoplasma nucleasis</name>
    <dbReference type="NCBI Taxonomy" id="2725268"/>
    <lineage>
        <taxon>Bacteria</taxon>
        <taxon>Bacillati</taxon>
        <taxon>Mycoplasmatota</taxon>
        <taxon>Mollicutes</taxon>
        <taxon>Candidatus Izemoplasmatales</taxon>
        <taxon>Hujiaoplasmataceae</taxon>
        <taxon>Hujiaoplasma</taxon>
    </lineage>
</organism>
<proteinExistence type="predicted"/>
<gene>
    <name evidence="2" type="ORF">HF295_03925</name>
</gene>
<feature type="domain" description="Ribosomal protein eL8/eL30/eS12/Gadd45" evidence="1">
    <location>
        <begin position="5"/>
        <end position="95"/>
    </location>
</feature>
<dbReference type="KEGG" id="tbk:HF295_03925"/>
<dbReference type="NCBIfam" id="NF005585">
    <property type="entry name" value="PRK07283.1"/>
    <property type="match status" value="1"/>
</dbReference>
<sequence length="99" mass="10980">MNKEKILSILGLCMRANRLISGEEMSLDKIKSQKARLVFLASDAGFNTSKRVSDKAKTYQVQIIKDFTSDELSKAIGKSNRMVIAIQDAGFAKKIISLL</sequence>
<dbReference type="Proteomes" id="UP000512167">
    <property type="component" value="Chromosome"/>
</dbReference>
<evidence type="ECO:0000313" key="2">
    <source>
        <dbReference type="EMBL" id="QLY40052.1"/>
    </source>
</evidence>
<dbReference type="InterPro" id="IPR004038">
    <property type="entry name" value="Ribosomal_eL8/eL30/eS12/Gad45"/>
</dbReference>
<dbReference type="InterPro" id="IPR029064">
    <property type="entry name" value="Ribosomal_eL30-like_sf"/>
</dbReference>
<dbReference type="EMBL" id="CP051151">
    <property type="protein sequence ID" value="QLY40052.1"/>
    <property type="molecule type" value="Genomic_DNA"/>
</dbReference>